<dbReference type="OrthoDB" id="1371354at2"/>
<name>A2A027_MICM2</name>
<accession>A2A027</accession>
<reference evidence="1 2" key="1">
    <citation type="submission" date="2007-01" db="EMBL/GenBank/DDBJ databases">
        <authorList>
            <person name="Haygood M."/>
            <person name="Podell S."/>
            <person name="Anderson C."/>
            <person name="Hopkinson B."/>
            <person name="Roe K."/>
            <person name="Barbeau K."/>
            <person name="Gaasterland T."/>
            <person name="Ferriera S."/>
            <person name="Johnson J."/>
            <person name="Kravitz S."/>
            <person name="Beeson K."/>
            <person name="Sutton G."/>
            <person name="Rogers Y.-H."/>
            <person name="Friedman R."/>
            <person name="Frazier M."/>
            <person name="Venter J.C."/>
        </authorList>
    </citation>
    <scope>NUCLEOTIDE SEQUENCE [LARGE SCALE GENOMIC DNA]</scope>
    <source>
        <strain evidence="1 2">ATCC 23134</strain>
    </source>
</reference>
<dbReference type="RefSeq" id="WP_002705685.1">
    <property type="nucleotide sequence ID" value="NZ_AAWS01000088.1"/>
</dbReference>
<dbReference type="Proteomes" id="UP000004095">
    <property type="component" value="Unassembled WGS sequence"/>
</dbReference>
<gene>
    <name evidence="1" type="ORF">M23134_06244</name>
</gene>
<proteinExistence type="predicted"/>
<dbReference type="eggNOG" id="ENOG5030QII">
    <property type="taxonomic scope" value="Bacteria"/>
</dbReference>
<keyword evidence="2" id="KW-1185">Reference proteome</keyword>
<dbReference type="EMBL" id="AAWS01000088">
    <property type="protein sequence ID" value="EAY24022.1"/>
    <property type="molecule type" value="Genomic_DNA"/>
</dbReference>
<sequence>MTEDTHHSFLPDNIDEIIHWTLPGMAMFYRDCSLPAQAIAQYEPGLILRSPCFVDMSYFAGKPVKNCRFVVASSKAAPLFELDPAVAKWGLHTINCNSIFKVLDVYQATPQFTQIVLWHIPYRAIEVFSSSSLIMADLDVDAYIIKNARESLHQKMNLEVMAELEERAWVKRTNFAIGLNDDYTAHALKATTIPDKSRSLFNAVKKITGDLTDLNEPF</sequence>
<organism evidence="1 2">
    <name type="scientific">Microscilla marina ATCC 23134</name>
    <dbReference type="NCBI Taxonomy" id="313606"/>
    <lineage>
        <taxon>Bacteria</taxon>
        <taxon>Pseudomonadati</taxon>
        <taxon>Bacteroidota</taxon>
        <taxon>Cytophagia</taxon>
        <taxon>Cytophagales</taxon>
        <taxon>Microscillaceae</taxon>
        <taxon>Microscilla</taxon>
    </lineage>
</organism>
<evidence type="ECO:0000313" key="1">
    <source>
        <dbReference type="EMBL" id="EAY24022.1"/>
    </source>
</evidence>
<dbReference type="AlphaFoldDB" id="A2A027"/>
<protein>
    <submittedName>
        <fullName evidence="1">Uncharacterized protein</fullName>
    </submittedName>
</protein>
<comment type="caution">
    <text evidence="1">The sequence shown here is derived from an EMBL/GenBank/DDBJ whole genome shotgun (WGS) entry which is preliminary data.</text>
</comment>
<evidence type="ECO:0000313" key="2">
    <source>
        <dbReference type="Proteomes" id="UP000004095"/>
    </source>
</evidence>